<organism evidence="2 3">
    <name type="scientific">Dispira parvispora</name>
    <dbReference type="NCBI Taxonomy" id="1520584"/>
    <lineage>
        <taxon>Eukaryota</taxon>
        <taxon>Fungi</taxon>
        <taxon>Fungi incertae sedis</taxon>
        <taxon>Zoopagomycota</taxon>
        <taxon>Kickxellomycotina</taxon>
        <taxon>Dimargaritomycetes</taxon>
        <taxon>Dimargaritales</taxon>
        <taxon>Dimargaritaceae</taxon>
        <taxon>Dispira</taxon>
    </lineage>
</organism>
<sequence>MAKENCTVKHPLKTLADRLERTEALRNEEREVDKLLASLGQCQQVFEKLRVWQASQEPVFSYTVRSLPSPTTQVQQCTLTLRCHQKLHLISWFLRITPGQPFQDTQTDHQTFCREFSLPEHLTNEGSPLEFTFDIDPQVYLTICELQVVLLFRPAASLPDSPFSDIKFVLGSFNLYITDFIRPPDPTIRSLSTVTQTMNSPIYTILDLYHCLIVSSIPSLKKCALAIHLALPHYLTIQLRILSSSTMKEGEISETFFRSLLSSDVHSVDPKVMVTKTNRAIFRTPLTTEPAVLTLRNPAQSSADGHYTLQLYSYNNVLNFIIFTHLYTHMKNMPEFTVAQGAPIDFFKDAMLLMQRATDDTICRLESLDDHRNWVEWLTHIESKPLEPQGGAIGIMKDFSERIVDILSQGLTHLQQLELVSFRWPYSKGSQADNAPASGTRDSD</sequence>
<dbReference type="AlphaFoldDB" id="A0A9W8AYP7"/>
<comment type="caution">
    <text evidence="2">The sequence shown here is derived from an EMBL/GenBank/DDBJ whole genome shotgun (WGS) entry which is preliminary data.</text>
</comment>
<proteinExistence type="predicted"/>
<dbReference type="EMBL" id="JANBPY010000196">
    <property type="protein sequence ID" value="KAJ1968345.1"/>
    <property type="molecule type" value="Genomic_DNA"/>
</dbReference>
<protein>
    <submittedName>
        <fullName evidence="2">Uncharacterized protein</fullName>
    </submittedName>
</protein>
<keyword evidence="3" id="KW-1185">Reference proteome</keyword>
<name>A0A9W8AYP7_9FUNG</name>
<evidence type="ECO:0000313" key="3">
    <source>
        <dbReference type="Proteomes" id="UP001150925"/>
    </source>
</evidence>
<feature type="coiled-coil region" evidence="1">
    <location>
        <begin position="12"/>
        <end position="45"/>
    </location>
</feature>
<dbReference type="OrthoDB" id="10319861at2759"/>
<keyword evidence="1" id="KW-0175">Coiled coil</keyword>
<reference evidence="2" key="1">
    <citation type="submission" date="2022-07" db="EMBL/GenBank/DDBJ databases">
        <title>Phylogenomic reconstructions and comparative analyses of Kickxellomycotina fungi.</title>
        <authorList>
            <person name="Reynolds N.K."/>
            <person name="Stajich J.E."/>
            <person name="Barry K."/>
            <person name="Grigoriev I.V."/>
            <person name="Crous P."/>
            <person name="Smith M.E."/>
        </authorList>
    </citation>
    <scope>NUCLEOTIDE SEQUENCE</scope>
    <source>
        <strain evidence="2">RSA 1196</strain>
    </source>
</reference>
<evidence type="ECO:0000256" key="1">
    <source>
        <dbReference type="SAM" id="Coils"/>
    </source>
</evidence>
<accession>A0A9W8AYP7</accession>
<gene>
    <name evidence="2" type="ORF">IWQ62_001304</name>
</gene>
<evidence type="ECO:0000313" key="2">
    <source>
        <dbReference type="EMBL" id="KAJ1968345.1"/>
    </source>
</evidence>
<dbReference type="Proteomes" id="UP001150925">
    <property type="component" value="Unassembled WGS sequence"/>
</dbReference>